<dbReference type="InterPro" id="IPR013150">
    <property type="entry name" value="TFIIB_cyclin"/>
</dbReference>
<comment type="subcellular location">
    <subcellularLocation>
        <location evidence="1">Nucleus</location>
    </subcellularLocation>
</comment>
<keyword evidence="4" id="KW-0863">Zinc-finger</keyword>
<comment type="similarity">
    <text evidence="2">Belongs to the TFIIB family.</text>
</comment>
<keyword evidence="3" id="KW-0479">Metal-binding</keyword>
<dbReference type="Pfam" id="PF07741">
    <property type="entry name" value="BRF1"/>
    <property type="match status" value="1"/>
</dbReference>
<reference evidence="12" key="1">
    <citation type="submission" date="2019-08" db="EMBL/GenBank/DDBJ databases">
        <title>Reference gene set and small RNA set construction with multiple tissues from Davidia involucrata Baill.</title>
        <authorList>
            <person name="Yang H."/>
            <person name="Zhou C."/>
            <person name="Li G."/>
            <person name="Wang J."/>
            <person name="Gao P."/>
            <person name="Wang M."/>
            <person name="Wang R."/>
            <person name="Zhao Y."/>
        </authorList>
    </citation>
    <scope>NUCLEOTIDE SEQUENCE</scope>
    <source>
        <tissue evidence="12">Mixed with DoveR01_LX</tissue>
    </source>
</reference>
<evidence type="ECO:0000256" key="1">
    <source>
        <dbReference type="ARBA" id="ARBA00004123"/>
    </source>
</evidence>
<dbReference type="SMART" id="SM00385">
    <property type="entry name" value="CYCLIN"/>
    <property type="match status" value="2"/>
</dbReference>
<protein>
    <submittedName>
        <fullName evidence="12">Putative transcription factor IIIB subunit</fullName>
    </submittedName>
</protein>
<dbReference type="Gene3D" id="1.20.5.650">
    <property type="entry name" value="Single helix bin"/>
    <property type="match status" value="1"/>
</dbReference>
<dbReference type="CDD" id="cd20554">
    <property type="entry name" value="CYCLIN_TFIIIB90_rpt2"/>
    <property type="match status" value="1"/>
</dbReference>
<evidence type="ECO:0000256" key="10">
    <source>
        <dbReference type="SAM" id="MobiDB-lite"/>
    </source>
</evidence>
<dbReference type="CDD" id="cd20553">
    <property type="entry name" value="CYCLIN_TFIIIB90_rpt1"/>
    <property type="match status" value="1"/>
</dbReference>
<dbReference type="InterPro" id="IPR011665">
    <property type="entry name" value="BRF1_TBP-bd_dom"/>
</dbReference>
<dbReference type="PANTHER" id="PTHR11618">
    <property type="entry name" value="TRANSCRIPTION INITIATION FACTOR IIB-RELATED"/>
    <property type="match status" value="1"/>
</dbReference>
<dbReference type="FunFam" id="1.10.472.10:FF:000066">
    <property type="entry name" value="Transcription factor IIIB subunit"/>
    <property type="match status" value="1"/>
</dbReference>
<dbReference type="GO" id="GO:0070897">
    <property type="term" value="P:transcription preinitiation complex assembly"/>
    <property type="evidence" value="ECO:0007669"/>
    <property type="project" value="InterPro"/>
</dbReference>
<evidence type="ECO:0000256" key="3">
    <source>
        <dbReference type="ARBA" id="ARBA00022723"/>
    </source>
</evidence>
<sequence length="645" mass="72341">MVWCPSCSRNCEQPGFDNGFLCCSYCGRVINEDNFSNEPTFVKNAGGQSQLSGNFVRTVQSDYSASRDRTLTNAFRDMDDMVTGMQMGDNRDFVTTALAFYTIAVERNFTRGRRKEQVEAACLYIACREKKMAFLLIEFSDYLRINVYELGAVFLQLCKLLSLEEHPIVQKPVDPSLFIHRFSERLLGRRNNDVMRTALRIIASMKRDWMQTGRKPSGLCGAALYISALSYGLKCSKSEVIRVVHICEATLTKRLIEFENTESGSLTIEEFNMKAEELEREYRSAKQPNIGSNVSGTSELLCEHKGSEKPSFAHGLCESCYDDFIKLSGGLEGGSAPPAFQRAEQERMRKESTEESANNSNFVTMPCNLRNSSKDLNTPFEKESNIPNVIVNENLQFSDPKSTGTATEHVAIGEGAHDKLHGIDGMSATACDESESLSDIDDVEVDGYLHNEEEKRYKKIIWEEMNREYLEEQAAKEAATAAAKEAFQANLHNCPEDVQAAQELAAAAAAAVAKSRKEKQQKRAAEARNSVPAQTAAEATREMLTKKRLSSKINYDVLEKLFDDSVAPENPKKSRTGTHLDNDDNLRRIGKKELESEDTYKNGDLGPEDEYEDVGDTEGAYDKDLYYENVDEGYAYDDDYGYDGY</sequence>
<evidence type="ECO:0000256" key="4">
    <source>
        <dbReference type="ARBA" id="ARBA00022771"/>
    </source>
</evidence>
<evidence type="ECO:0000259" key="11">
    <source>
        <dbReference type="SMART" id="SM00385"/>
    </source>
</evidence>
<dbReference type="InterPro" id="IPR036915">
    <property type="entry name" value="Cyclin-like_sf"/>
</dbReference>
<dbReference type="GO" id="GO:0000995">
    <property type="term" value="F:RNA polymerase III general transcription initiation factor activity"/>
    <property type="evidence" value="ECO:0007669"/>
    <property type="project" value="TreeGrafter"/>
</dbReference>
<keyword evidence="5" id="KW-0862">Zinc</keyword>
<organism evidence="12">
    <name type="scientific">Davidia involucrata</name>
    <name type="common">Dove tree</name>
    <dbReference type="NCBI Taxonomy" id="16924"/>
    <lineage>
        <taxon>Eukaryota</taxon>
        <taxon>Viridiplantae</taxon>
        <taxon>Streptophyta</taxon>
        <taxon>Embryophyta</taxon>
        <taxon>Tracheophyta</taxon>
        <taxon>Spermatophyta</taxon>
        <taxon>Magnoliopsida</taxon>
        <taxon>eudicotyledons</taxon>
        <taxon>Gunneridae</taxon>
        <taxon>Pentapetalae</taxon>
        <taxon>asterids</taxon>
        <taxon>Cornales</taxon>
        <taxon>Nyssaceae</taxon>
        <taxon>Davidia</taxon>
    </lineage>
</organism>
<keyword evidence="7" id="KW-0010">Activator</keyword>
<dbReference type="GO" id="GO:0008270">
    <property type="term" value="F:zinc ion binding"/>
    <property type="evidence" value="ECO:0007669"/>
    <property type="project" value="UniProtKB-KW"/>
</dbReference>
<gene>
    <name evidence="12" type="ORF">Din_034496</name>
</gene>
<evidence type="ECO:0000256" key="5">
    <source>
        <dbReference type="ARBA" id="ARBA00022833"/>
    </source>
</evidence>
<dbReference type="GO" id="GO:0000126">
    <property type="term" value="C:transcription factor TFIIIB complex"/>
    <property type="evidence" value="ECO:0007669"/>
    <property type="project" value="TreeGrafter"/>
</dbReference>
<proteinExistence type="inferred from homology"/>
<dbReference type="GO" id="GO:0005634">
    <property type="term" value="C:nucleus"/>
    <property type="evidence" value="ECO:0007669"/>
    <property type="project" value="UniProtKB-SubCell"/>
</dbReference>
<evidence type="ECO:0000256" key="6">
    <source>
        <dbReference type="ARBA" id="ARBA00023015"/>
    </source>
</evidence>
<feature type="region of interest" description="Disordered" evidence="10">
    <location>
        <begin position="335"/>
        <end position="368"/>
    </location>
</feature>
<feature type="compositionally biased region" description="Acidic residues" evidence="10">
    <location>
        <begin position="606"/>
        <end position="616"/>
    </location>
</feature>
<evidence type="ECO:0000256" key="7">
    <source>
        <dbReference type="ARBA" id="ARBA00023159"/>
    </source>
</evidence>
<dbReference type="PANTHER" id="PTHR11618:SF4">
    <property type="entry name" value="TRANSCRIPTION FACTOR IIIB 90 KDA SUBUNIT"/>
    <property type="match status" value="1"/>
</dbReference>
<dbReference type="AlphaFoldDB" id="A0A5B7B987"/>
<dbReference type="SUPFAM" id="SSF47954">
    <property type="entry name" value="Cyclin-like"/>
    <property type="match status" value="2"/>
</dbReference>
<evidence type="ECO:0000256" key="9">
    <source>
        <dbReference type="ARBA" id="ARBA00023242"/>
    </source>
</evidence>
<dbReference type="Gene3D" id="1.10.472.10">
    <property type="entry name" value="Cyclin-like"/>
    <property type="match status" value="2"/>
</dbReference>
<evidence type="ECO:0000256" key="2">
    <source>
        <dbReference type="ARBA" id="ARBA00010857"/>
    </source>
</evidence>
<dbReference type="GO" id="GO:0097550">
    <property type="term" value="C:transcription preinitiation complex"/>
    <property type="evidence" value="ECO:0007669"/>
    <property type="project" value="TreeGrafter"/>
</dbReference>
<dbReference type="InterPro" id="IPR013763">
    <property type="entry name" value="Cyclin-like_dom"/>
</dbReference>
<dbReference type="InterPro" id="IPR000812">
    <property type="entry name" value="TFIIB"/>
</dbReference>
<dbReference type="PRINTS" id="PR00685">
    <property type="entry name" value="TIFACTORIIB"/>
</dbReference>
<feature type="compositionally biased region" description="Basic and acidic residues" evidence="10">
    <location>
        <begin position="343"/>
        <end position="353"/>
    </location>
</feature>
<keyword evidence="9" id="KW-0539">Nucleus</keyword>
<dbReference type="EMBL" id="GHES01034496">
    <property type="protein sequence ID" value="MPA65055.1"/>
    <property type="molecule type" value="Transcribed_RNA"/>
</dbReference>
<dbReference type="Pfam" id="PF00382">
    <property type="entry name" value="TFIIB"/>
    <property type="match status" value="2"/>
</dbReference>
<keyword evidence="8" id="KW-0804">Transcription</keyword>
<dbReference type="FunFam" id="1.20.5.650:FF:000002">
    <property type="entry name" value="Cyclin/Brf1-like TBP-binding protein"/>
    <property type="match status" value="1"/>
</dbReference>
<feature type="domain" description="Cyclin-like" evidence="11">
    <location>
        <begin position="177"/>
        <end position="260"/>
    </location>
</feature>
<keyword evidence="6" id="KW-0805">Transcription regulation</keyword>
<feature type="region of interest" description="Disordered" evidence="10">
    <location>
        <begin position="566"/>
        <end position="628"/>
    </location>
</feature>
<evidence type="ECO:0000256" key="8">
    <source>
        <dbReference type="ARBA" id="ARBA00023163"/>
    </source>
</evidence>
<feature type="compositionally biased region" description="Polar residues" evidence="10">
    <location>
        <begin position="355"/>
        <end position="368"/>
    </location>
</feature>
<feature type="domain" description="Cyclin-like" evidence="11">
    <location>
        <begin position="76"/>
        <end position="159"/>
    </location>
</feature>
<dbReference type="GO" id="GO:0017025">
    <property type="term" value="F:TBP-class protein binding"/>
    <property type="evidence" value="ECO:0007669"/>
    <property type="project" value="InterPro"/>
</dbReference>
<name>A0A5B7B987_DAVIN</name>
<accession>A0A5B7B987</accession>
<feature type="compositionally biased region" description="Basic and acidic residues" evidence="10">
    <location>
        <begin position="578"/>
        <end position="601"/>
    </location>
</feature>
<feature type="region of interest" description="Disordered" evidence="10">
    <location>
        <begin position="519"/>
        <end position="542"/>
    </location>
</feature>
<evidence type="ECO:0000313" key="12">
    <source>
        <dbReference type="EMBL" id="MPA65055.1"/>
    </source>
</evidence>
<dbReference type="GO" id="GO:0001006">
    <property type="term" value="F:RNA polymerase III type 3 promoter sequence-specific DNA binding"/>
    <property type="evidence" value="ECO:0007669"/>
    <property type="project" value="TreeGrafter"/>
</dbReference>
<dbReference type="FunFam" id="1.10.472.10:FF:000007">
    <property type="entry name" value="Transcription factor IIIB 90 kDa subunit"/>
    <property type="match status" value="1"/>
</dbReference>